<evidence type="ECO:0000259" key="3">
    <source>
        <dbReference type="Pfam" id="PF03962"/>
    </source>
</evidence>
<feature type="domain" description="Mnd1 HTH" evidence="3">
    <location>
        <begin position="53"/>
        <end position="111"/>
    </location>
</feature>
<evidence type="ECO:0000313" key="5">
    <source>
        <dbReference type="Proteomes" id="UP000224634"/>
    </source>
</evidence>
<dbReference type="AlphaFoldDB" id="A0A2B7YSL3"/>
<dbReference type="Pfam" id="PF03962">
    <property type="entry name" value="Mnd1"/>
    <property type="match status" value="1"/>
</dbReference>
<reference evidence="4 5" key="1">
    <citation type="submission" date="2017-10" db="EMBL/GenBank/DDBJ databases">
        <title>Comparative genomics in systemic dimorphic fungi from Ajellomycetaceae.</title>
        <authorList>
            <person name="Munoz J.F."/>
            <person name="Mcewen J.G."/>
            <person name="Clay O.K."/>
            <person name="Cuomo C.A."/>
        </authorList>
    </citation>
    <scope>NUCLEOTIDE SEQUENCE [LARGE SCALE GENOMIC DNA]</scope>
    <source>
        <strain evidence="4 5">UAMH7299</strain>
    </source>
</reference>
<evidence type="ECO:0000313" key="4">
    <source>
        <dbReference type="EMBL" id="PGH27024.1"/>
    </source>
</evidence>
<keyword evidence="1" id="KW-0175">Coiled coil</keyword>
<accession>A0A2B7YSL3</accession>
<evidence type="ECO:0000256" key="2">
    <source>
        <dbReference type="SAM" id="SignalP"/>
    </source>
</evidence>
<name>A0A2B7YSL3_POLH7</name>
<dbReference type="InterPro" id="IPR040453">
    <property type="entry name" value="Mnd1_HTH"/>
</dbReference>
<comment type="caution">
    <text evidence="4">The sequence shown here is derived from an EMBL/GenBank/DDBJ whole genome shotgun (WGS) entry which is preliminary data.</text>
</comment>
<organism evidence="4 5">
    <name type="scientific">Polytolypa hystricis (strain UAMH7299)</name>
    <dbReference type="NCBI Taxonomy" id="1447883"/>
    <lineage>
        <taxon>Eukaryota</taxon>
        <taxon>Fungi</taxon>
        <taxon>Dikarya</taxon>
        <taxon>Ascomycota</taxon>
        <taxon>Pezizomycotina</taxon>
        <taxon>Eurotiomycetes</taxon>
        <taxon>Eurotiomycetidae</taxon>
        <taxon>Onygenales</taxon>
        <taxon>Onygenales incertae sedis</taxon>
        <taxon>Polytolypa</taxon>
    </lineage>
</organism>
<protein>
    <recommendedName>
        <fullName evidence="3">Mnd1 HTH domain-containing protein</fullName>
    </recommendedName>
</protein>
<feature type="coiled-coil region" evidence="1">
    <location>
        <begin position="123"/>
        <end position="189"/>
    </location>
</feature>
<proteinExistence type="predicted"/>
<evidence type="ECO:0000256" key="1">
    <source>
        <dbReference type="SAM" id="Coils"/>
    </source>
</evidence>
<dbReference type="EMBL" id="PDNA01000010">
    <property type="protein sequence ID" value="PGH27024.1"/>
    <property type="molecule type" value="Genomic_DNA"/>
</dbReference>
<gene>
    <name evidence="4" type="ORF">AJ80_01209</name>
</gene>
<feature type="chain" id="PRO_5013265017" description="Mnd1 HTH domain-containing protein" evidence="2">
    <location>
        <begin position="28"/>
        <end position="257"/>
    </location>
</feature>
<sequence length="257" mass="29372">MLYPASIQLRLLSLLTLLRWHFAFCSAIVDSRSREPSKAPSKSLPPAAKQQLILSYLRASRTCHTIKDLEKCLPSVASINGMQVKDYIQALIDDDKIHVEKIGSGNWYWAWAGGEKKEREKLKASLVKEAEKVDKVIAELEARKQGALNEIGTVDRHEQREREELAARKEELEAELAKLRAEEERFVHGDKAAVMEKKEMDVTRWKAEAELWTDNIYILEEYLGKLAGGDREVVESVKRECYGDEYVDGEGLRELQD</sequence>
<keyword evidence="2" id="KW-0732">Signal</keyword>
<keyword evidence="5" id="KW-1185">Reference proteome</keyword>
<dbReference type="STRING" id="1447883.A0A2B7YSL3"/>
<dbReference type="Proteomes" id="UP000224634">
    <property type="component" value="Unassembled WGS sequence"/>
</dbReference>
<dbReference type="OrthoDB" id="9978204at2759"/>
<feature type="signal peptide" evidence="2">
    <location>
        <begin position="1"/>
        <end position="27"/>
    </location>
</feature>